<dbReference type="InterPro" id="IPR036366">
    <property type="entry name" value="PGBDSf"/>
</dbReference>
<dbReference type="EMBL" id="PVBR01000019">
    <property type="protein sequence ID" value="PRD41528.1"/>
    <property type="molecule type" value="Genomic_DNA"/>
</dbReference>
<evidence type="ECO:0000256" key="4">
    <source>
        <dbReference type="ARBA" id="ARBA00022960"/>
    </source>
</evidence>
<dbReference type="PANTHER" id="PTHR41533:SF2">
    <property type="entry name" value="BLR7131 PROTEIN"/>
    <property type="match status" value="1"/>
</dbReference>
<evidence type="ECO:0000256" key="7">
    <source>
        <dbReference type="PROSITE-ProRule" id="PRU01373"/>
    </source>
</evidence>
<dbReference type="Proteomes" id="UP000239434">
    <property type="component" value="Unassembled WGS sequence"/>
</dbReference>
<gene>
    <name evidence="11" type="ORF">C5748_20815</name>
</gene>
<keyword evidence="6 7" id="KW-0961">Cell wall biogenesis/degradation</keyword>
<accession>A0A2S9ILX7</accession>
<evidence type="ECO:0000313" key="12">
    <source>
        <dbReference type="Proteomes" id="UP000239434"/>
    </source>
</evidence>
<dbReference type="Pfam" id="PF20142">
    <property type="entry name" value="Scaffold"/>
    <property type="match status" value="1"/>
</dbReference>
<dbReference type="SUPFAM" id="SSF53955">
    <property type="entry name" value="Lysozyme-like"/>
    <property type="match status" value="1"/>
</dbReference>
<organism evidence="11 12">
    <name type="scientific">Phyllobacterium phragmitis</name>
    <dbReference type="NCBI Taxonomy" id="2670329"/>
    <lineage>
        <taxon>Bacteria</taxon>
        <taxon>Pseudomonadati</taxon>
        <taxon>Pseudomonadota</taxon>
        <taxon>Alphaproteobacteria</taxon>
        <taxon>Hyphomicrobiales</taxon>
        <taxon>Phyllobacteriaceae</taxon>
        <taxon>Phyllobacterium</taxon>
    </lineage>
</organism>
<dbReference type="GO" id="GO:0008360">
    <property type="term" value="P:regulation of cell shape"/>
    <property type="evidence" value="ECO:0007669"/>
    <property type="project" value="UniProtKB-UniRule"/>
</dbReference>
<name>A0A2S9ILX7_9HYPH</name>
<dbReference type="GO" id="GO:0071555">
    <property type="term" value="P:cell wall organization"/>
    <property type="evidence" value="ECO:0007669"/>
    <property type="project" value="UniProtKB-UniRule"/>
</dbReference>
<feature type="region of interest" description="Disordered" evidence="8">
    <location>
        <begin position="44"/>
        <end position="78"/>
    </location>
</feature>
<dbReference type="Pfam" id="PF03734">
    <property type="entry name" value="YkuD"/>
    <property type="match status" value="1"/>
</dbReference>
<dbReference type="GO" id="GO:0009252">
    <property type="term" value="P:peptidoglycan biosynthetic process"/>
    <property type="evidence" value="ECO:0007669"/>
    <property type="project" value="UniProtKB-UniPathway"/>
</dbReference>
<keyword evidence="5 7" id="KW-0573">Peptidoglycan synthesis</keyword>
<keyword evidence="4 7" id="KW-0133">Cell shape</keyword>
<evidence type="ECO:0000256" key="6">
    <source>
        <dbReference type="ARBA" id="ARBA00023316"/>
    </source>
</evidence>
<dbReference type="InterPro" id="IPR023346">
    <property type="entry name" value="Lysozyme-like_dom_sf"/>
</dbReference>
<dbReference type="InterPro" id="IPR038063">
    <property type="entry name" value="Transpep_catalytic_dom"/>
</dbReference>
<keyword evidence="3" id="KW-0808">Transferase</keyword>
<reference evidence="11 12" key="1">
    <citation type="submission" date="2018-02" db="EMBL/GenBank/DDBJ databases">
        <title>The draft genome of Phyllobacterium sp. 1N-3.</title>
        <authorList>
            <person name="Liu L."/>
            <person name="Li L."/>
            <person name="Zhang X."/>
            <person name="Wang T."/>
            <person name="Liang L."/>
        </authorList>
    </citation>
    <scope>NUCLEOTIDE SEQUENCE [LARGE SCALE GENOMIC DNA]</scope>
    <source>
        <strain evidence="11 12">1N-3</strain>
    </source>
</reference>
<comment type="similarity">
    <text evidence="2">Belongs to the YkuD family.</text>
</comment>
<dbReference type="GO" id="GO:0016740">
    <property type="term" value="F:transferase activity"/>
    <property type="evidence" value="ECO:0007669"/>
    <property type="project" value="UniProtKB-KW"/>
</dbReference>
<comment type="caution">
    <text evidence="11">The sequence shown here is derived from an EMBL/GenBank/DDBJ whole genome shotgun (WGS) entry which is preliminary data.</text>
</comment>
<feature type="signal peptide" evidence="9">
    <location>
        <begin position="1"/>
        <end position="32"/>
    </location>
</feature>
<dbReference type="Gene3D" id="1.10.101.10">
    <property type="entry name" value="PGBD-like superfamily/PGBD"/>
    <property type="match status" value="1"/>
</dbReference>
<dbReference type="UniPathway" id="UPA00219"/>
<evidence type="ECO:0000256" key="8">
    <source>
        <dbReference type="SAM" id="MobiDB-lite"/>
    </source>
</evidence>
<dbReference type="InterPro" id="IPR005490">
    <property type="entry name" value="LD_TPept_cat_dom"/>
</dbReference>
<feature type="active site" description="Proton donor/acceptor" evidence="7">
    <location>
        <position position="561"/>
    </location>
</feature>
<dbReference type="PROSITE" id="PS52029">
    <property type="entry name" value="LD_TPASE"/>
    <property type="match status" value="1"/>
</dbReference>
<dbReference type="InterPro" id="IPR002477">
    <property type="entry name" value="Peptidoglycan-bd-like"/>
</dbReference>
<proteinExistence type="inferred from homology"/>
<evidence type="ECO:0000256" key="1">
    <source>
        <dbReference type="ARBA" id="ARBA00004752"/>
    </source>
</evidence>
<dbReference type="PANTHER" id="PTHR41533">
    <property type="entry name" value="L,D-TRANSPEPTIDASE HI_1667-RELATED"/>
    <property type="match status" value="1"/>
</dbReference>
<keyword evidence="12" id="KW-1185">Reference proteome</keyword>
<feature type="active site" description="Nucleophile" evidence="7">
    <location>
        <position position="580"/>
    </location>
</feature>
<feature type="chain" id="PRO_5015617863" evidence="9">
    <location>
        <begin position="33"/>
        <end position="664"/>
    </location>
</feature>
<evidence type="ECO:0000259" key="10">
    <source>
        <dbReference type="PROSITE" id="PS52029"/>
    </source>
</evidence>
<dbReference type="InterPro" id="IPR045380">
    <property type="entry name" value="LD_TPept_scaffold_dom"/>
</dbReference>
<dbReference type="AlphaFoldDB" id="A0A2S9ILX7"/>
<dbReference type="RefSeq" id="WP_105743917.1">
    <property type="nucleotide sequence ID" value="NZ_PVBR01000019.1"/>
</dbReference>
<dbReference type="Pfam" id="PF01471">
    <property type="entry name" value="PG_binding_1"/>
    <property type="match status" value="1"/>
</dbReference>
<dbReference type="GO" id="GO:0004180">
    <property type="term" value="F:carboxypeptidase activity"/>
    <property type="evidence" value="ECO:0007669"/>
    <property type="project" value="UniProtKB-ARBA"/>
</dbReference>
<dbReference type="SUPFAM" id="SSF141523">
    <property type="entry name" value="L,D-transpeptidase catalytic domain-like"/>
    <property type="match status" value="1"/>
</dbReference>
<comment type="pathway">
    <text evidence="1 7">Cell wall biogenesis; peptidoglycan biosynthesis.</text>
</comment>
<sequence>MNFPSRNKALAIAAISAVLAVSTALTTTDAMAANTLLELFRQKSQPPAEAAPPPAAARAPRAPRAAAPAQPRAAARQPAATIKRVIVKGPQVYDYKPDTLVRVDFSKLDMQMTSATEGGTDRPQVDAITSGMPPLPQKASSSNETNVFAAAIEHLKTTDVHAKKEIADAIVDFYSTHQKFLWSAGLDVAPQAKDVAALFARAGEEALDPEEYAVIIPADSFDKADEQDRLQKLADFEIFLTARALRYAIDAGEGRIAANRLSELHDLPRNRVKPREVLEKLAASDNPSAYLASFHPQSKWYADLKKSLAEIEGQENNVQVRIAPDTLIHPGDESPEIANVVALILKKAPADYLEKYQTVLTEHEGGTVYDAALVAAIKDYQRQAGKAPDGVIGRNTIATLQGESVAVKRDRILYAMERLRWLPRDFGRRYVFVNQPAYQAQYFAQGQEKLAMNVVVGSPRHQTYFFYDKIQTVVFNPSWGVPRSIILNEMMPRILRDPGYLERNGYEVYTSGGKRVPSRSVNWSRVAADGGGVGIRQIPSPSNALGELKILFPNSHAIYMHDTPAKSYFKRDMRALSHGCIRLERPRDMAAAVLDVPVESLTKYFGKNERGVKVPERIPVYIAYFTAWPDAATGKIRYYDDVYERDAHLAKAMEKTRTSRLANS</sequence>
<evidence type="ECO:0000256" key="3">
    <source>
        <dbReference type="ARBA" id="ARBA00022679"/>
    </source>
</evidence>
<evidence type="ECO:0000256" key="5">
    <source>
        <dbReference type="ARBA" id="ARBA00022984"/>
    </source>
</evidence>
<dbReference type="InterPro" id="IPR052905">
    <property type="entry name" value="LD-transpeptidase_YkuD-like"/>
</dbReference>
<feature type="domain" description="L,D-TPase catalytic" evidence="10">
    <location>
        <begin position="429"/>
        <end position="601"/>
    </location>
</feature>
<evidence type="ECO:0000256" key="9">
    <source>
        <dbReference type="SAM" id="SignalP"/>
    </source>
</evidence>
<evidence type="ECO:0000256" key="2">
    <source>
        <dbReference type="ARBA" id="ARBA00005992"/>
    </source>
</evidence>
<dbReference type="Gene3D" id="2.40.440.10">
    <property type="entry name" value="L,D-transpeptidase catalytic domain-like"/>
    <property type="match status" value="1"/>
</dbReference>
<feature type="compositionally biased region" description="Low complexity" evidence="8">
    <location>
        <begin position="56"/>
        <end position="78"/>
    </location>
</feature>
<protein>
    <submittedName>
        <fullName evidence="11">Peptidoglycan-binding protein</fullName>
    </submittedName>
</protein>
<keyword evidence="9" id="KW-0732">Signal</keyword>
<dbReference type="CDD" id="cd16913">
    <property type="entry name" value="YkuD_like"/>
    <property type="match status" value="1"/>
</dbReference>
<evidence type="ECO:0000313" key="11">
    <source>
        <dbReference type="EMBL" id="PRD41528.1"/>
    </source>
</evidence>